<keyword evidence="1" id="KW-0732">Signal</keyword>
<evidence type="ECO:0000256" key="1">
    <source>
        <dbReference type="SAM" id="SignalP"/>
    </source>
</evidence>
<accession>A0A420XI81</accession>
<proteinExistence type="predicted"/>
<evidence type="ECO:0000313" key="3">
    <source>
        <dbReference type="Proteomes" id="UP000280099"/>
    </source>
</evidence>
<comment type="caution">
    <text evidence="2">The sequence shown here is derived from an EMBL/GenBank/DDBJ whole genome shotgun (WGS) entry which is preliminary data.</text>
</comment>
<feature type="chain" id="PRO_5019216908" description="Outer membrane protein" evidence="1">
    <location>
        <begin position="24"/>
        <end position="213"/>
    </location>
</feature>
<dbReference type="RefSeq" id="WP_121121473.1">
    <property type="nucleotide sequence ID" value="NZ_CP016604.1"/>
</dbReference>
<organism evidence="2 3">
    <name type="scientific">Otariodibacter oris</name>
    <dbReference type="NCBI Taxonomy" id="1032623"/>
    <lineage>
        <taxon>Bacteria</taxon>
        <taxon>Pseudomonadati</taxon>
        <taxon>Pseudomonadota</taxon>
        <taxon>Gammaproteobacteria</taxon>
        <taxon>Pasteurellales</taxon>
        <taxon>Pasteurellaceae</taxon>
        <taxon>Otariodibacter</taxon>
    </lineage>
</organism>
<keyword evidence="3" id="KW-1185">Reference proteome</keyword>
<dbReference type="OrthoDB" id="5672750at2"/>
<dbReference type="EMBL" id="RBJC01000004">
    <property type="protein sequence ID" value="RKR77084.1"/>
    <property type="molecule type" value="Genomic_DNA"/>
</dbReference>
<dbReference type="Proteomes" id="UP000280099">
    <property type="component" value="Unassembled WGS sequence"/>
</dbReference>
<evidence type="ECO:0000313" key="2">
    <source>
        <dbReference type="EMBL" id="RKR77084.1"/>
    </source>
</evidence>
<gene>
    <name evidence="2" type="ORF">DES31_0405</name>
</gene>
<dbReference type="AlphaFoldDB" id="A0A420XI81"/>
<sequence length="213" mass="24611">MKLFYRLALLAVSSVGYIVNAVADDLNLKYSTNYLMPAYVHFNNNAGKYKIESRINIPLYKIQFIAQGRDNNSRLSLDSYKDVRNGKNYAIVELGSNSIQYGKVKEPLKKESLSLPTFDLFSLVFQLSYYDKLPSSFQTTNGKKLYPSENVNLDKSQAKVKLNGKDVDQITYKFRADDKFFTIKKLVGEKFPRYVLYTRDDDKYELTFDGFVQ</sequence>
<feature type="signal peptide" evidence="1">
    <location>
        <begin position="1"/>
        <end position="23"/>
    </location>
</feature>
<evidence type="ECO:0008006" key="4">
    <source>
        <dbReference type="Google" id="ProtNLM"/>
    </source>
</evidence>
<reference evidence="2 3" key="1">
    <citation type="submission" date="2018-10" db="EMBL/GenBank/DDBJ databases">
        <title>Genomic Encyclopedia of Type Strains, Phase IV (KMG-IV): sequencing the most valuable type-strain genomes for metagenomic binning, comparative biology and taxonomic classification.</title>
        <authorList>
            <person name="Goeker M."/>
        </authorList>
    </citation>
    <scope>NUCLEOTIDE SEQUENCE [LARGE SCALE GENOMIC DNA]</scope>
    <source>
        <strain evidence="2 3">DSM 23800</strain>
    </source>
</reference>
<protein>
    <recommendedName>
        <fullName evidence="4">Outer membrane protein</fullName>
    </recommendedName>
</protein>
<name>A0A420XI81_9PAST</name>